<keyword evidence="1" id="KW-0472">Membrane</keyword>
<accession>A0A317RDX5</accession>
<comment type="caution">
    <text evidence="2">The sequence shown here is derived from an EMBL/GenBank/DDBJ whole genome shotgun (WGS) entry which is preliminary data.</text>
</comment>
<dbReference type="RefSeq" id="WP_141630321.1">
    <property type="nucleotide sequence ID" value="NZ_ALEE01000244.1"/>
</dbReference>
<reference evidence="2 3" key="1">
    <citation type="submission" date="2018-05" db="EMBL/GenBank/DDBJ databases">
        <title>Genomic Encyclopedia of Type Strains, Phase IV (KMG-IV): sequencing the most valuable type-strain genomes for metagenomic binning, comparative biology and taxonomic classification.</title>
        <authorList>
            <person name="Goeker M."/>
        </authorList>
    </citation>
    <scope>NUCLEOTIDE SEQUENCE [LARGE SCALE GENOMIC DNA]</scope>
    <source>
        <strain evidence="2 3">DSM 26006</strain>
    </source>
</reference>
<feature type="transmembrane region" description="Helical" evidence="1">
    <location>
        <begin position="28"/>
        <end position="52"/>
    </location>
</feature>
<name>A0A317RDX5_9BURK</name>
<dbReference type="InterPro" id="IPR045584">
    <property type="entry name" value="Pilin-like"/>
</dbReference>
<evidence type="ECO:0000256" key="1">
    <source>
        <dbReference type="SAM" id="Phobius"/>
    </source>
</evidence>
<sequence length="350" mass="36850">MKRVASTATCGPTPSSGRHSGGFTLVEMALVLLIIGLLAFVFLPPSLAMLDLMRRKDTREKMQALQQALVRFVVLNQRLPCPADGSLGVDQTLSGVEQRMNAAGPTQGRCFNAAMDKGVVPWRSLGLDSALATDSWGNLITYRVWAQAFSGVQSTVETGLTWSGALDMSQCDPSGGTPPSGPGLAMPGHRCQVVGNSASAPLTFLAIKPGAMPGSPEWRQMRGFGICRDVPCPRSIQSDPPGANEVARRVDGNGAAYVLISHGGNRYGAYNVSGTLINAASGPGPREGVNANGRSMNWSGPTANPNVDVTFYIDAEYDESESNYFDDIVVRASVLEVAIAAGLGPRPGQP</sequence>
<dbReference type="InterPro" id="IPR012902">
    <property type="entry name" value="N_methyl_site"/>
</dbReference>
<keyword evidence="1" id="KW-1133">Transmembrane helix</keyword>
<dbReference type="PROSITE" id="PS00409">
    <property type="entry name" value="PROKAR_NTER_METHYL"/>
    <property type="match status" value="1"/>
</dbReference>
<dbReference type="SUPFAM" id="SSF54523">
    <property type="entry name" value="Pili subunits"/>
    <property type="match status" value="1"/>
</dbReference>
<evidence type="ECO:0000313" key="3">
    <source>
        <dbReference type="Proteomes" id="UP000246483"/>
    </source>
</evidence>
<gene>
    <name evidence="2" type="ORF">DFR36_10258</name>
</gene>
<dbReference type="EMBL" id="QGUB01000002">
    <property type="protein sequence ID" value="PWW47685.1"/>
    <property type="molecule type" value="Genomic_DNA"/>
</dbReference>
<evidence type="ECO:0000313" key="2">
    <source>
        <dbReference type="EMBL" id="PWW47685.1"/>
    </source>
</evidence>
<organism evidence="2 3">
    <name type="scientific">Melaminivora alkalimesophila</name>
    <dbReference type="NCBI Taxonomy" id="1165852"/>
    <lineage>
        <taxon>Bacteria</taxon>
        <taxon>Pseudomonadati</taxon>
        <taxon>Pseudomonadota</taxon>
        <taxon>Betaproteobacteria</taxon>
        <taxon>Burkholderiales</taxon>
        <taxon>Comamonadaceae</taxon>
        <taxon>Melaminivora</taxon>
    </lineage>
</organism>
<keyword evidence="1" id="KW-0812">Transmembrane</keyword>
<proteinExistence type="predicted"/>
<dbReference type="Proteomes" id="UP000246483">
    <property type="component" value="Unassembled WGS sequence"/>
</dbReference>
<dbReference type="Gene3D" id="3.30.700.10">
    <property type="entry name" value="Glycoprotein, Type 4 Pilin"/>
    <property type="match status" value="1"/>
</dbReference>
<keyword evidence="3" id="KW-1185">Reference proteome</keyword>
<protein>
    <recommendedName>
        <fullName evidence="4">Prepilin-type N-terminal cleavage/methylation domain-containing protein</fullName>
    </recommendedName>
</protein>
<dbReference type="AlphaFoldDB" id="A0A317RDX5"/>
<evidence type="ECO:0008006" key="4">
    <source>
        <dbReference type="Google" id="ProtNLM"/>
    </source>
</evidence>
<dbReference type="OrthoDB" id="6038212at2"/>